<dbReference type="GO" id="GO:0046338">
    <property type="term" value="P:phosphatidylethanolamine catabolic process"/>
    <property type="evidence" value="ECO:0007669"/>
    <property type="project" value="Ensembl"/>
</dbReference>
<dbReference type="OMA" id="HMSRIKN"/>
<dbReference type="GO" id="GO:0070328">
    <property type="term" value="P:triglyceride homeostasis"/>
    <property type="evidence" value="ECO:0007669"/>
    <property type="project" value="Ensembl"/>
</dbReference>
<feature type="region of interest" description="Disordered" evidence="5">
    <location>
        <begin position="269"/>
        <end position="292"/>
    </location>
</feature>
<dbReference type="SUPFAM" id="SSF52151">
    <property type="entry name" value="FabD/lysophospholipase-like"/>
    <property type="match status" value="1"/>
</dbReference>
<dbReference type="GO" id="GO:0043651">
    <property type="term" value="P:linoleic acid metabolic process"/>
    <property type="evidence" value="ECO:0007669"/>
    <property type="project" value="Ensembl"/>
</dbReference>
<dbReference type="GeneTree" id="ENSGT00940000154738"/>
<feature type="region of interest" description="Disordered" evidence="5">
    <location>
        <begin position="321"/>
        <end position="352"/>
    </location>
</feature>
<feature type="short sequence motif" description="DGA/G" evidence="4">
    <location>
        <begin position="636"/>
        <end position="638"/>
    </location>
</feature>
<accession>A0A670ZCM2</accession>
<evidence type="ECO:0000313" key="7">
    <source>
        <dbReference type="Ensembl" id="ENSPTXP00000021897.1"/>
    </source>
</evidence>
<evidence type="ECO:0000256" key="5">
    <source>
        <dbReference type="SAM" id="MobiDB-lite"/>
    </source>
</evidence>
<reference evidence="7" key="1">
    <citation type="submission" date="2025-08" db="UniProtKB">
        <authorList>
            <consortium name="Ensembl"/>
        </authorList>
    </citation>
    <scope>IDENTIFICATION</scope>
</reference>
<dbReference type="OrthoDB" id="630895at2759"/>
<feature type="region of interest" description="Disordered" evidence="5">
    <location>
        <begin position="234"/>
        <end position="257"/>
    </location>
</feature>
<dbReference type="Proteomes" id="UP000472273">
    <property type="component" value="Unplaced"/>
</dbReference>
<name>A0A670ZCM2_PSETE</name>
<dbReference type="KEGG" id="ptex:113444372"/>
<dbReference type="GO" id="GO:0047499">
    <property type="term" value="F:calcium-independent phospholipase A2 activity"/>
    <property type="evidence" value="ECO:0007669"/>
    <property type="project" value="Ensembl"/>
</dbReference>
<dbReference type="GO" id="GO:0032048">
    <property type="term" value="P:cardiolipin metabolic process"/>
    <property type="evidence" value="ECO:0007669"/>
    <property type="project" value="Ensembl"/>
</dbReference>
<dbReference type="GO" id="GO:0050482">
    <property type="term" value="P:arachidonate secretion"/>
    <property type="evidence" value="ECO:0007669"/>
    <property type="project" value="Ensembl"/>
</dbReference>
<dbReference type="InterPro" id="IPR016035">
    <property type="entry name" value="Acyl_Trfase/lysoPLipase"/>
</dbReference>
<keyword evidence="2 4" id="KW-0442">Lipid degradation</keyword>
<sequence>MSIHFLLDKYVYLTFSTKHLWSGQRTGKLHYFYRSELFWRITYASPFRVLHISSRCYKRTRGKTEWQEYFYCHYCLGYRISKFSTSKELTKNNHMSRWKNTLESVSKAVSDTHSELISRLVRLKPQSAILKKSVEADGKDNSFFISSEKYGEAPGEIYQEDYDDNFHEKKTVSADGGLASVNTSQSSLKDPSEIKNSLFHVSKFATNFGETYNFIAHHINWYFSTVGMDQEKKGSVLPANQSKQGEETFNSSEDDILSDENRMSVVSALVPTSRSSNAEKVPSPPTSSKKGISSFLSYPSNSVQAFVDSYIGGLVPKLRSDTKSAVQEKTKEQKQEDMLKDDKEAKSAEEKEKRLNLQREKIIAKVSVDNRTRALTQALRRSSTRRVCINRVEELTYHLLEFPDSRGIAIKENVIPCLLKLRQTKDDALQAAVREALAVIGYTDRVKGWGIRILSIDGGGTRGLVALQTLRKLEELTGKPIHQLFDYICGVSTGAILAFMLGLFHIPLDECEELYRKLGTDVFKQNVIVGTVKMGWSHAFYDSEIWEKMLKERMGSDVMFETARNPRCPKVAAISTIVSRGTPLKAFVFRNYNHFPGVKSHYLGGCHYKLWQAIRASSAAPGYFQEYALGNDLHQDGGLLINNPTALAVHECRCLWPNVPLQCVVSLGTGRYENNGKTNVTYTSLKAKLTNVISSATDTEEVHIMLDALLPPDTYFRFNPLMNEDIPLDENRKEKLNQLRTDGIQYLERNDEKLKKAAKILSQEKNILQKLSNWMRLKADMYDGLPILSKL</sequence>
<feature type="short sequence motif" description="GXGXXG" evidence="4">
    <location>
        <begin position="458"/>
        <end position="463"/>
    </location>
</feature>
<dbReference type="PANTHER" id="PTHR24185">
    <property type="entry name" value="CALCIUM-INDEPENDENT PHOSPHOLIPASE A2-GAMMA"/>
    <property type="match status" value="1"/>
</dbReference>
<keyword evidence="3 4" id="KW-0443">Lipid metabolism</keyword>
<dbReference type="Gene3D" id="3.40.1090.10">
    <property type="entry name" value="Cytosolic phospholipase A2 catalytic domain"/>
    <property type="match status" value="1"/>
</dbReference>
<evidence type="ECO:0000313" key="8">
    <source>
        <dbReference type="Proteomes" id="UP000472273"/>
    </source>
</evidence>
<dbReference type="GeneID" id="113444372"/>
<evidence type="ECO:0000256" key="4">
    <source>
        <dbReference type="PROSITE-ProRule" id="PRU01161"/>
    </source>
</evidence>
<proteinExistence type="predicted"/>
<organism evidence="7 8">
    <name type="scientific">Pseudonaja textilis</name>
    <name type="common">Eastern brown snake</name>
    <dbReference type="NCBI Taxonomy" id="8673"/>
    <lineage>
        <taxon>Eukaryota</taxon>
        <taxon>Metazoa</taxon>
        <taxon>Chordata</taxon>
        <taxon>Craniata</taxon>
        <taxon>Vertebrata</taxon>
        <taxon>Euteleostomi</taxon>
        <taxon>Lepidosauria</taxon>
        <taxon>Squamata</taxon>
        <taxon>Bifurcata</taxon>
        <taxon>Unidentata</taxon>
        <taxon>Episquamata</taxon>
        <taxon>Toxicofera</taxon>
        <taxon>Serpentes</taxon>
        <taxon>Colubroidea</taxon>
        <taxon>Elapidae</taxon>
        <taxon>Hydrophiinae</taxon>
        <taxon>Pseudonaja</taxon>
    </lineage>
</organism>
<dbReference type="GO" id="GO:0005739">
    <property type="term" value="C:mitochondrion"/>
    <property type="evidence" value="ECO:0007669"/>
    <property type="project" value="Ensembl"/>
</dbReference>
<dbReference type="GO" id="GO:0005778">
    <property type="term" value="C:peroxisomal membrane"/>
    <property type="evidence" value="ECO:0007669"/>
    <property type="project" value="Ensembl"/>
</dbReference>
<evidence type="ECO:0000256" key="2">
    <source>
        <dbReference type="ARBA" id="ARBA00022963"/>
    </source>
</evidence>
<dbReference type="InterPro" id="IPR002641">
    <property type="entry name" value="PNPLA_dom"/>
</dbReference>
<dbReference type="GO" id="GO:0035556">
    <property type="term" value="P:intracellular signal transduction"/>
    <property type="evidence" value="ECO:0007669"/>
    <property type="project" value="Ensembl"/>
</dbReference>
<feature type="active site" description="Proton acceptor" evidence="4">
    <location>
        <position position="636"/>
    </location>
</feature>
<evidence type="ECO:0000256" key="1">
    <source>
        <dbReference type="ARBA" id="ARBA00022801"/>
    </source>
</evidence>
<feature type="short sequence motif" description="GXSXG" evidence="4">
    <location>
        <begin position="490"/>
        <end position="494"/>
    </location>
</feature>
<evidence type="ECO:0000256" key="3">
    <source>
        <dbReference type="ARBA" id="ARBA00023098"/>
    </source>
</evidence>
<dbReference type="CTD" id="50640"/>
<feature type="compositionally biased region" description="Polar residues" evidence="5">
    <location>
        <begin position="238"/>
        <end position="251"/>
    </location>
</feature>
<feature type="active site" description="Nucleophile" evidence="4">
    <location>
        <position position="492"/>
    </location>
</feature>
<dbReference type="GO" id="GO:0001516">
    <property type="term" value="P:prostaglandin biosynthetic process"/>
    <property type="evidence" value="ECO:0007669"/>
    <property type="project" value="Ensembl"/>
</dbReference>
<evidence type="ECO:0000259" key="6">
    <source>
        <dbReference type="PROSITE" id="PS51635"/>
    </source>
</evidence>
<feature type="domain" description="PNPLA" evidence="6">
    <location>
        <begin position="454"/>
        <end position="649"/>
    </location>
</feature>
<reference evidence="7" key="2">
    <citation type="submission" date="2025-09" db="UniProtKB">
        <authorList>
            <consortium name="Ensembl"/>
        </authorList>
    </citation>
    <scope>IDENTIFICATION</scope>
</reference>
<dbReference type="RefSeq" id="XP_026568884.1">
    <property type="nucleotide sequence ID" value="XM_026713099.1"/>
</dbReference>
<dbReference type="PANTHER" id="PTHR24185:SF1">
    <property type="entry name" value="CALCIUM-INDEPENDENT PHOSPHOLIPASE A2-GAMMA"/>
    <property type="match status" value="1"/>
</dbReference>
<keyword evidence="1 4" id="KW-0378">Hydrolase</keyword>
<keyword evidence="8" id="KW-1185">Reference proteome</keyword>
<dbReference type="GO" id="GO:0034638">
    <property type="term" value="P:phosphatidylcholine catabolic process"/>
    <property type="evidence" value="ECO:0007669"/>
    <property type="project" value="Ensembl"/>
</dbReference>
<dbReference type="GO" id="GO:1900407">
    <property type="term" value="P:regulation of cellular response to oxidative stress"/>
    <property type="evidence" value="ECO:0007669"/>
    <property type="project" value="Ensembl"/>
</dbReference>
<dbReference type="GO" id="GO:0019369">
    <property type="term" value="P:arachidonate metabolic process"/>
    <property type="evidence" value="ECO:0007669"/>
    <property type="project" value="Ensembl"/>
</dbReference>
<dbReference type="RefSeq" id="XP_026568883.1">
    <property type="nucleotide sequence ID" value="XM_026713098.1"/>
</dbReference>
<dbReference type="PROSITE" id="PS51635">
    <property type="entry name" value="PNPLA"/>
    <property type="match status" value="1"/>
</dbReference>
<dbReference type="InterPro" id="IPR045217">
    <property type="entry name" value="PNPLA8-like"/>
</dbReference>
<protein>
    <submittedName>
        <fullName evidence="7">Patatin like phospholipase domain containing 8</fullName>
    </submittedName>
</protein>
<dbReference type="AlphaFoldDB" id="A0A670ZCM2"/>
<dbReference type="CDD" id="cd07211">
    <property type="entry name" value="Pat_PNPLA8"/>
    <property type="match status" value="1"/>
</dbReference>
<dbReference type="Pfam" id="PF01734">
    <property type="entry name" value="Patatin"/>
    <property type="match status" value="1"/>
</dbReference>
<gene>
    <name evidence="7" type="primary">PNPLA8</name>
</gene>
<dbReference type="Ensembl" id="ENSPTXT00000022568.1">
    <property type="protein sequence ID" value="ENSPTXP00000021897.1"/>
    <property type="gene ID" value="ENSPTXG00000015147.1"/>
</dbReference>